<organism evidence="2 3">
    <name type="scientific">Trifolium medium</name>
    <dbReference type="NCBI Taxonomy" id="97028"/>
    <lineage>
        <taxon>Eukaryota</taxon>
        <taxon>Viridiplantae</taxon>
        <taxon>Streptophyta</taxon>
        <taxon>Embryophyta</taxon>
        <taxon>Tracheophyta</taxon>
        <taxon>Spermatophyta</taxon>
        <taxon>Magnoliopsida</taxon>
        <taxon>eudicotyledons</taxon>
        <taxon>Gunneridae</taxon>
        <taxon>Pentapetalae</taxon>
        <taxon>rosids</taxon>
        <taxon>fabids</taxon>
        <taxon>Fabales</taxon>
        <taxon>Fabaceae</taxon>
        <taxon>Papilionoideae</taxon>
        <taxon>50 kb inversion clade</taxon>
        <taxon>NPAAA clade</taxon>
        <taxon>Hologalegina</taxon>
        <taxon>IRL clade</taxon>
        <taxon>Trifolieae</taxon>
        <taxon>Trifolium</taxon>
    </lineage>
</organism>
<feature type="non-terminal residue" evidence="2">
    <location>
        <position position="119"/>
    </location>
</feature>
<evidence type="ECO:0000313" key="2">
    <source>
        <dbReference type="EMBL" id="MCI21316.1"/>
    </source>
</evidence>
<name>A0A392QCQ8_9FABA</name>
<keyword evidence="3" id="KW-1185">Reference proteome</keyword>
<sequence>MASSSQQLNNGVNHDAIPTSPPPEHGTVPSPVDNNDQTLQESDPRDGRETSISSEEGDGVQILTECQSGKCPQNTQKIPVDRARPIVPPSNPDLATVLEEPTLPRGDIIARGHLLARNM</sequence>
<dbReference type="AlphaFoldDB" id="A0A392QCQ8"/>
<feature type="compositionally biased region" description="Polar residues" evidence="1">
    <location>
        <begin position="1"/>
        <end position="12"/>
    </location>
</feature>
<feature type="compositionally biased region" description="Polar residues" evidence="1">
    <location>
        <begin position="32"/>
        <end position="41"/>
    </location>
</feature>
<dbReference type="EMBL" id="LXQA010124305">
    <property type="protein sequence ID" value="MCI21316.1"/>
    <property type="molecule type" value="Genomic_DNA"/>
</dbReference>
<accession>A0A392QCQ8</accession>
<feature type="region of interest" description="Disordered" evidence="1">
    <location>
        <begin position="1"/>
        <end position="61"/>
    </location>
</feature>
<reference evidence="2 3" key="1">
    <citation type="journal article" date="2018" name="Front. Plant Sci.">
        <title>Red Clover (Trifolium pratense) and Zigzag Clover (T. medium) - A Picture of Genomic Similarities and Differences.</title>
        <authorList>
            <person name="Dluhosova J."/>
            <person name="Istvanek J."/>
            <person name="Nedelnik J."/>
            <person name="Repkova J."/>
        </authorList>
    </citation>
    <scope>NUCLEOTIDE SEQUENCE [LARGE SCALE GENOMIC DNA]</scope>
    <source>
        <strain evidence="3">cv. 10/8</strain>
        <tissue evidence="2">Leaf</tissue>
    </source>
</reference>
<evidence type="ECO:0000313" key="3">
    <source>
        <dbReference type="Proteomes" id="UP000265520"/>
    </source>
</evidence>
<comment type="caution">
    <text evidence="2">The sequence shown here is derived from an EMBL/GenBank/DDBJ whole genome shotgun (WGS) entry which is preliminary data.</text>
</comment>
<protein>
    <submittedName>
        <fullName evidence="2">Uncharacterized protein</fullName>
    </submittedName>
</protein>
<proteinExistence type="predicted"/>
<evidence type="ECO:0000256" key="1">
    <source>
        <dbReference type="SAM" id="MobiDB-lite"/>
    </source>
</evidence>
<dbReference type="Proteomes" id="UP000265520">
    <property type="component" value="Unassembled WGS sequence"/>
</dbReference>